<sequence>MSRKTDSKQTYPGKKYLTIALVIDSLSNLSNGTANSANQLAAELTRLGHQVRLVGVQAPEPSYRAEELHLPVATALAHQQQECLAKPNKALFYRAFAGADIVHIYEPFIFGRAARDYAWSHSLPVTAGFHIQPENITYALGPLRHLPGLENLTYGIMNRYFYRGIRYLHVPSQAEARLLHRHGYCNQFHIISNGYQEIFHPASAESSANDSFPDNSPAGGPLHRGSPTFLIAAAGRLSAEKDHATLLKAVSLCRHRRDMAVVIAGDGPLRRRLTRMAADIPDCPISFNFYPHESMPRFYQQADLLVHPSIADIEGVSVLEAMACGLVPVIASSPLSAAGSFALTSRSLFPAGNAHILADQLDWWFEHPHMLNLWGKRYAAAAAERYSLKECTAKFLSMEREAMADFNLTHSSSGFPR</sequence>
<evidence type="ECO:0000259" key="3">
    <source>
        <dbReference type="Pfam" id="PF00534"/>
    </source>
</evidence>
<dbReference type="RefSeq" id="WP_006293374.1">
    <property type="nucleotide sequence ID" value="NZ_GG770225.1"/>
</dbReference>
<dbReference type="Pfam" id="PF13439">
    <property type="entry name" value="Glyco_transf_4"/>
    <property type="match status" value="1"/>
</dbReference>
<dbReference type="SUPFAM" id="SSF53756">
    <property type="entry name" value="UDP-Glycosyltransferase/glycogen phosphorylase"/>
    <property type="match status" value="1"/>
</dbReference>
<dbReference type="GO" id="GO:0016757">
    <property type="term" value="F:glycosyltransferase activity"/>
    <property type="evidence" value="ECO:0007669"/>
    <property type="project" value="UniProtKB-KW"/>
</dbReference>
<evidence type="ECO:0000259" key="4">
    <source>
        <dbReference type="Pfam" id="PF13439"/>
    </source>
</evidence>
<gene>
    <name evidence="5" type="ORF">HMPREF9020_00996</name>
</gene>
<evidence type="ECO:0000313" key="5">
    <source>
        <dbReference type="EMBL" id="EFG27354.1"/>
    </source>
</evidence>
<dbReference type="Pfam" id="PF00534">
    <property type="entry name" value="Glycos_transf_1"/>
    <property type="match status" value="1"/>
</dbReference>
<keyword evidence="1" id="KW-0328">Glycosyltransferase</keyword>
<evidence type="ECO:0008006" key="7">
    <source>
        <dbReference type="Google" id="ProtNLM"/>
    </source>
</evidence>
<dbReference type="Proteomes" id="UP000005777">
    <property type="component" value="Unassembled WGS sequence"/>
</dbReference>
<dbReference type="HOGENOM" id="CLU_059700_0_0_11"/>
<reference evidence="5 6" key="1">
    <citation type="submission" date="2012-01" db="EMBL/GenBank/DDBJ databases">
        <title>The Genome Sequence of Scardovia inopinata F0304.</title>
        <authorList>
            <consortium name="The Broad Institute Genome Sequencing Platform"/>
            <person name="Earl A."/>
            <person name="Ward D."/>
            <person name="Feldgarden M."/>
            <person name="Gevers D."/>
            <person name="Izard J."/>
            <person name="Baranova O.V."/>
            <person name="Blanton J.M."/>
            <person name="Tanner A.C."/>
            <person name="Dewhirst F.E."/>
            <person name="Young S.K."/>
            <person name="Zeng Q."/>
            <person name="Gargeya S."/>
            <person name="Fitzgerald M."/>
            <person name="Haas B."/>
            <person name="Abouelleil A."/>
            <person name="Alvarado L."/>
            <person name="Arachchi H.M."/>
            <person name="Berlin A."/>
            <person name="Chapman S.B."/>
            <person name="Gearin G."/>
            <person name="Goldberg J."/>
            <person name="Griggs A."/>
            <person name="Gujja S."/>
            <person name="Hansen M."/>
            <person name="Heiman D."/>
            <person name="Howarth C."/>
            <person name="Larimer J."/>
            <person name="Lui A."/>
            <person name="MacDonald P.J."/>
            <person name="McCowen C."/>
            <person name="Montmayeur A."/>
            <person name="Murphy C."/>
            <person name="Neiman D."/>
            <person name="Pearson M."/>
            <person name="Priest M."/>
            <person name="Roberts A."/>
            <person name="Saif S."/>
            <person name="Shea T."/>
            <person name="Sisk P."/>
            <person name="Stolte C."/>
            <person name="Sykes S."/>
            <person name="Wortman J."/>
            <person name="Nusbaum C."/>
            <person name="Birren B."/>
        </authorList>
    </citation>
    <scope>NUCLEOTIDE SEQUENCE [LARGE SCALE GENOMIC DNA]</scope>
    <source>
        <strain evidence="5 6">F0304</strain>
    </source>
</reference>
<proteinExistence type="predicted"/>
<dbReference type="InterPro" id="IPR028098">
    <property type="entry name" value="Glyco_trans_4-like_N"/>
</dbReference>
<protein>
    <recommendedName>
        <fullName evidence="7">Glycosyltransferase subfamily 4-like N-terminal domain-containing protein</fullName>
    </recommendedName>
</protein>
<dbReference type="InterPro" id="IPR050194">
    <property type="entry name" value="Glycosyltransferase_grp1"/>
</dbReference>
<dbReference type="PANTHER" id="PTHR45947">
    <property type="entry name" value="SULFOQUINOVOSYL TRANSFERASE SQD2"/>
    <property type="match status" value="1"/>
</dbReference>
<name>W5IK92_SCAIO</name>
<dbReference type="InterPro" id="IPR001296">
    <property type="entry name" value="Glyco_trans_1"/>
</dbReference>
<feature type="domain" description="Glycosyl transferase family 1" evidence="3">
    <location>
        <begin position="229"/>
        <end position="376"/>
    </location>
</feature>
<evidence type="ECO:0000256" key="1">
    <source>
        <dbReference type="ARBA" id="ARBA00022676"/>
    </source>
</evidence>
<feature type="domain" description="Glycosyltransferase subfamily 4-like N-terminal" evidence="4">
    <location>
        <begin position="31"/>
        <end position="194"/>
    </location>
</feature>
<keyword evidence="6" id="KW-1185">Reference proteome</keyword>
<accession>W5IK92</accession>
<dbReference type="AlphaFoldDB" id="W5IK92"/>
<dbReference type="PANTHER" id="PTHR45947:SF3">
    <property type="entry name" value="SULFOQUINOVOSYL TRANSFERASE SQD2"/>
    <property type="match status" value="1"/>
</dbReference>
<dbReference type="eggNOG" id="COG0438">
    <property type="taxonomic scope" value="Bacteria"/>
</dbReference>
<evidence type="ECO:0000256" key="2">
    <source>
        <dbReference type="ARBA" id="ARBA00022679"/>
    </source>
</evidence>
<comment type="caution">
    <text evidence="5">The sequence shown here is derived from an EMBL/GenBank/DDBJ whole genome shotgun (WGS) entry which is preliminary data.</text>
</comment>
<dbReference type="GO" id="GO:1901137">
    <property type="term" value="P:carbohydrate derivative biosynthetic process"/>
    <property type="evidence" value="ECO:0007669"/>
    <property type="project" value="UniProtKB-ARBA"/>
</dbReference>
<organism evidence="5 6">
    <name type="scientific">Scardovia inopinata F0304</name>
    <dbReference type="NCBI Taxonomy" id="641146"/>
    <lineage>
        <taxon>Bacteria</taxon>
        <taxon>Bacillati</taxon>
        <taxon>Actinomycetota</taxon>
        <taxon>Actinomycetes</taxon>
        <taxon>Bifidobacteriales</taxon>
        <taxon>Bifidobacteriaceae</taxon>
        <taxon>Scardovia</taxon>
    </lineage>
</organism>
<dbReference type="EMBL" id="ADCX01000004">
    <property type="protein sequence ID" value="EFG27354.1"/>
    <property type="molecule type" value="Genomic_DNA"/>
</dbReference>
<evidence type="ECO:0000313" key="6">
    <source>
        <dbReference type="Proteomes" id="UP000005777"/>
    </source>
</evidence>
<dbReference type="Gene3D" id="3.40.50.2000">
    <property type="entry name" value="Glycogen Phosphorylase B"/>
    <property type="match status" value="2"/>
</dbReference>
<keyword evidence="2" id="KW-0808">Transferase</keyword>